<gene>
    <name evidence="2" type="ORF">ACIKP9_10415</name>
</gene>
<keyword evidence="2" id="KW-0808">Transferase</keyword>
<feature type="domain" description="Glycosyltransferase 2-like" evidence="1">
    <location>
        <begin position="9"/>
        <end position="138"/>
    </location>
</feature>
<dbReference type="PANTHER" id="PTHR43685">
    <property type="entry name" value="GLYCOSYLTRANSFERASE"/>
    <property type="match status" value="1"/>
</dbReference>
<dbReference type="EMBL" id="JBIWXY010000002">
    <property type="protein sequence ID" value="MFJ5446639.1"/>
    <property type="molecule type" value="Genomic_DNA"/>
</dbReference>
<name>A0ABW8GMI0_9PROT</name>
<evidence type="ECO:0000313" key="2">
    <source>
        <dbReference type="EMBL" id="MFJ5446639.1"/>
    </source>
</evidence>
<evidence type="ECO:0000259" key="1">
    <source>
        <dbReference type="Pfam" id="PF00535"/>
    </source>
</evidence>
<dbReference type="Proteomes" id="UP001617669">
    <property type="component" value="Unassembled WGS sequence"/>
</dbReference>
<reference evidence="2 3" key="1">
    <citation type="submission" date="2024-11" db="EMBL/GenBank/DDBJ databases">
        <authorList>
            <person name="Kaparullina E.N."/>
            <person name="Delegan Y.A."/>
            <person name="Doronina N.V."/>
        </authorList>
    </citation>
    <scope>NUCLEOTIDE SEQUENCE [LARGE SCALE GENOMIC DNA]</scope>
    <source>
        <strain evidence="2 3">7sh_L</strain>
    </source>
</reference>
<dbReference type="EC" id="2.4.-.-" evidence="2"/>
<proteinExistence type="predicted"/>
<keyword evidence="2" id="KW-0328">Glycosyltransferase</keyword>
<keyword evidence="3" id="KW-1185">Reference proteome</keyword>
<organism evidence="2 3">
    <name type="scientific">Methylobacillus methanolivorans</name>
    <dbReference type="NCBI Taxonomy" id="1848927"/>
    <lineage>
        <taxon>Bacteria</taxon>
        <taxon>Pseudomonadati</taxon>
        <taxon>Pseudomonadota</taxon>
        <taxon>Betaproteobacteria</taxon>
        <taxon>Nitrosomonadales</taxon>
        <taxon>Methylophilaceae</taxon>
        <taxon>Methylobacillus</taxon>
    </lineage>
</organism>
<comment type="caution">
    <text evidence="2">The sequence shown here is derived from an EMBL/GenBank/DDBJ whole genome shotgun (WGS) entry which is preliminary data.</text>
</comment>
<dbReference type="Pfam" id="PF00535">
    <property type="entry name" value="Glycos_transf_2"/>
    <property type="match status" value="2"/>
</dbReference>
<sequence length="1177" mass="130820">MTTPLPLVSIVMPAYKLQYIEQALDSALAQTYPALELVICDDNPGRDIEALVQQKQASSPFPIHYSRNAVPDGELPSTVNGIKLAQGKYIKFLHDDDVLEPDCIASLVAVMENEADVVLASSRRQRIDEDGEPLPDIMATCFPFSGDVIINGKELVSFLGDHTINFIGEPSCIMVRRNDVLEMVDTLMSLNGKIIDWVGDLALCVKLLQRGNFAFLAKPLTNFRVSRAQFSQIGRDQAGIGDKGHADFRKAIRELGWYRTSGNNRLVNVAPITSLKARIFKPVDLLAALQRAAGLGSVSLASWLGIRRPTEAQCSLIDQHLASQQGGPRIAIMLIDYTGTQEAIEHTLGKLRAANTYHNIEIWIFSPLASLVLPDDTKLVTVPSTASTTAAINAALTEIQAEWILLAETGSEFMPSGLLISALDLPTLPASCHAAYADDILRLEDNELGLNLRPDLNLDLLLSFPASMSPHWFFRRESLVELDGFSTTASRAFELEYQLRLIEQLGLGSIAHISEPVVIGNKLEMADCAEEEAVIAQHLRNRGYEQALVRSHMPRCYAIDYGHAQQHGVSILIVVKDRLSQIQRCLETLLENTSYANYEVLLLDHGNQVADICTWLAGIEAMALPQLRVLRFEAGLSREMICNQAAQQAHGEFLLWLGDGAGILSPDWLQQLLNHGQRPEVGAVSGKLVSADGKIRHAGLLLGLHGPAGHAFEGLSHDDSGYMQRLQLDQQYTALSRECLLLRRELFLQAGGFDEEPLLSRWADVDLCLKLHQAGFLNVWTPRVTLLMDMPLGTTASTSEEDAMYARWLPMLARDPAYNLGFSLQAEPGFKLAEPTLAWRPLQAWKPVPTILAHHADPYGCGHYRVIQPMIAMRDATLIDGTISGNLLSPVELERYAPDAIILQRQTTEERVEVIRRMKAFSQAFKVYELDDYLPNLPMKNMHRKLITKDAVKALRQGLGFVDRFVVSTPALAEAFADLHADIRVVKNRLPVSWWQGLQSQRRVSAKPRVGWAGGNSHTGDLELIADVVKELADEVEWVFFGMCPEALRPYVHEFHVGVAIGQYPQALANLNLDLALAPVEQNLFNECKSNLRLLEYGACGFPVICSDIRCYQEDNLPVTRVKNRFRDWVDAIRMHIADLDSTAKAGDALRQEVLAHWMLEGAHLQEWRRAWLPDGD</sequence>
<dbReference type="InterPro" id="IPR001173">
    <property type="entry name" value="Glyco_trans_2-like"/>
</dbReference>
<dbReference type="InterPro" id="IPR050834">
    <property type="entry name" value="Glycosyltransf_2"/>
</dbReference>
<accession>A0ABW8GMI0</accession>
<evidence type="ECO:0000313" key="3">
    <source>
        <dbReference type="Proteomes" id="UP001617669"/>
    </source>
</evidence>
<dbReference type="SUPFAM" id="SSF53756">
    <property type="entry name" value="UDP-Glycosyltransferase/glycogen phosphorylase"/>
    <property type="match status" value="1"/>
</dbReference>
<dbReference type="GO" id="GO:0016757">
    <property type="term" value="F:glycosyltransferase activity"/>
    <property type="evidence" value="ECO:0007669"/>
    <property type="project" value="UniProtKB-KW"/>
</dbReference>
<dbReference type="Gene3D" id="3.90.550.10">
    <property type="entry name" value="Spore Coat Polysaccharide Biosynthesis Protein SpsA, Chain A"/>
    <property type="match status" value="2"/>
</dbReference>
<dbReference type="SUPFAM" id="SSF53448">
    <property type="entry name" value="Nucleotide-diphospho-sugar transferases"/>
    <property type="match status" value="3"/>
</dbReference>
<dbReference type="InterPro" id="IPR029044">
    <property type="entry name" value="Nucleotide-diphossugar_trans"/>
</dbReference>
<protein>
    <submittedName>
        <fullName evidence="2">Glycosyltransferase</fullName>
        <ecNumber evidence="2">2.4.-.-</ecNumber>
    </submittedName>
</protein>
<feature type="domain" description="Glycosyltransferase 2-like" evidence="1">
    <location>
        <begin position="570"/>
        <end position="747"/>
    </location>
</feature>
<dbReference type="RefSeq" id="WP_400882357.1">
    <property type="nucleotide sequence ID" value="NZ_JBIWXY010000002.1"/>
</dbReference>
<dbReference type="PANTHER" id="PTHR43685:SF2">
    <property type="entry name" value="GLYCOSYLTRANSFERASE 2-LIKE DOMAIN-CONTAINING PROTEIN"/>
    <property type="match status" value="1"/>
</dbReference>
<dbReference type="CDD" id="cd00761">
    <property type="entry name" value="Glyco_tranf_GTA_type"/>
    <property type="match status" value="1"/>
</dbReference>
<dbReference type="Gene3D" id="3.40.50.2000">
    <property type="entry name" value="Glycogen Phosphorylase B"/>
    <property type="match status" value="1"/>
</dbReference>